<dbReference type="Gene3D" id="1.20.1280.290">
    <property type="match status" value="1"/>
</dbReference>
<keyword evidence="1" id="KW-1133">Transmembrane helix</keyword>
<organism evidence="2">
    <name type="scientific">viral metagenome</name>
    <dbReference type="NCBI Taxonomy" id="1070528"/>
    <lineage>
        <taxon>unclassified sequences</taxon>
        <taxon>metagenomes</taxon>
        <taxon>organismal metagenomes</taxon>
    </lineage>
</organism>
<feature type="transmembrane region" description="Helical" evidence="1">
    <location>
        <begin position="6"/>
        <end position="24"/>
    </location>
</feature>
<dbReference type="EMBL" id="MN740744">
    <property type="protein sequence ID" value="QHU09724.1"/>
    <property type="molecule type" value="Genomic_DNA"/>
</dbReference>
<proteinExistence type="predicted"/>
<feature type="transmembrane region" description="Helical" evidence="1">
    <location>
        <begin position="36"/>
        <end position="55"/>
    </location>
</feature>
<protein>
    <recommendedName>
        <fullName evidence="3">PQ-loop repeat-containing protein</fullName>
    </recommendedName>
</protein>
<accession>A0A6C0K0Z9</accession>
<evidence type="ECO:0000313" key="2">
    <source>
        <dbReference type="EMBL" id="QHU09724.1"/>
    </source>
</evidence>
<dbReference type="AlphaFoldDB" id="A0A6C0K0Z9"/>
<reference evidence="2" key="1">
    <citation type="journal article" date="2020" name="Nature">
        <title>Giant virus diversity and host interactions through global metagenomics.</title>
        <authorList>
            <person name="Schulz F."/>
            <person name="Roux S."/>
            <person name="Paez-Espino D."/>
            <person name="Jungbluth S."/>
            <person name="Walsh D.A."/>
            <person name="Denef V.J."/>
            <person name="McMahon K.D."/>
            <person name="Konstantinidis K.T."/>
            <person name="Eloe-Fadrosh E.A."/>
            <person name="Kyrpides N.C."/>
            <person name="Woyke T."/>
        </authorList>
    </citation>
    <scope>NUCLEOTIDE SEQUENCE</scope>
    <source>
        <strain evidence="2">GVMAG-S-1101164-105</strain>
    </source>
</reference>
<feature type="transmembrane region" description="Helical" evidence="1">
    <location>
        <begin position="61"/>
        <end position="82"/>
    </location>
</feature>
<evidence type="ECO:0008006" key="3">
    <source>
        <dbReference type="Google" id="ProtNLM"/>
    </source>
</evidence>
<keyword evidence="1" id="KW-0812">Transmembrane</keyword>
<sequence length="101" mass="11414">MEHDYLMNIATILFFACYIPELYANYKNKNANMYNLPEKVVVLTGSAFAFAYAYATDNQVLIINYAPLLTLDILAFLMRAYYVYKNRATPAIDGPVVEAGP</sequence>
<evidence type="ECO:0000256" key="1">
    <source>
        <dbReference type="SAM" id="Phobius"/>
    </source>
</evidence>
<keyword evidence="1" id="KW-0472">Membrane</keyword>
<name>A0A6C0K0Z9_9ZZZZ</name>